<feature type="region of interest" description="Disordered" evidence="1">
    <location>
        <begin position="165"/>
        <end position="248"/>
    </location>
</feature>
<reference evidence="2" key="1">
    <citation type="journal article" date="2020" name="bioRxiv">
        <title>Comparative genomics of Chlamydomonas.</title>
        <authorList>
            <person name="Craig R.J."/>
            <person name="Hasan A.R."/>
            <person name="Ness R.W."/>
            <person name="Keightley P.D."/>
        </authorList>
    </citation>
    <scope>NUCLEOTIDE SEQUENCE</scope>
    <source>
        <strain evidence="2">CCAP 11/70</strain>
    </source>
</reference>
<feature type="region of interest" description="Disordered" evidence="1">
    <location>
        <begin position="406"/>
        <end position="445"/>
    </location>
</feature>
<feature type="compositionally biased region" description="Low complexity" evidence="1">
    <location>
        <begin position="165"/>
        <end position="192"/>
    </location>
</feature>
<dbReference type="Proteomes" id="UP000612055">
    <property type="component" value="Unassembled WGS sequence"/>
</dbReference>
<name>A0A835XWB5_9CHLO</name>
<feature type="compositionally biased region" description="Low complexity" evidence="1">
    <location>
        <begin position="414"/>
        <end position="445"/>
    </location>
</feature>
<feature type="compositionally biased region" description="Low complexity" evidence="1">
    <location>
        <begin position="227"/>
        <end position="248"/>
    </location>
</feature>
<proteinExistence type="predicted"/>
<comment type="caution">
    <text evidence="2">The sequence shown here is derived from an EMBL/GenBank/DDBJ whole genome shotgun (WGS) entry which is preliminary data.</text>
</comment>
<keyword evidence="3" id="KW-1185">Reference proteome</keyword>
<feature type="region of interest" description="Disordered" evidence="1">
    <location>
        <begin position="277"/>
        <end position="311"/>
    </location>
</feature>
<dbReference type="AlphaFoldDB" id="A0A835XWB5"/>
<feature type="compositionally biased region" description="Polar residues" evidence="1">
    <location>
        <begin position="301"/>
        <end position="310"/>
    </location>
</feature>
<evidence type="ECO:0000313" key="2">
    <source>
        <dbReference type="EMBL" id="KAG2491386.1"/>
    </source>
</evidence>
<gene>
    <name evidence="2" type="ORF">HYH03_010177</name>
</gene>
<dbReference type="EMBL" id="JAEHOE010000053">
    <property type="protein sequence ID" value="KAG2491386.1"/>
    <property type="molecule type" value="Genomic_DNA"/>
</dbReference>
<accession>A0A835XWB5</accession>
<organism evidence="2 3">
    <name type="scientific">Edaphochlamys debaryana</name>
    <dbReference type="NCBI Taxonomy" id="47281"/>
    <lineage>
        <taxon>Eukaryota</taxon>
        <taxon>Viridiplantae</taxon>
        <taxon>Chlorophyta</taxon>
        <taxon>core chlorophytes</taxon>
        <taxon>Chlorophyceae</taxon>
        <taxon>CS clade</taxon>
        <taxon>Chlamydomonadales</taxon>
        <taxon>Chlamydomonadales incertae sedis</taxon>
        <taxon>Edaphochlamys</taxon>
    </lineage>
</organism>
<sequence length="564" mass="56496">MCAAFSVMGHQWAQLSKVLKRDRSEVKNIFASAARGKATVADRGNWGRCLLRAYAAAVMLLPVDDAAGRAAALGRARVEARGVQQGTDGDAAALVEAGEGGAEEGTGEEEAQLRLDEMEAGAMEEEEAEAEAGRRLSTAVHAVTAGDSLGGVALAAAVGAAVAVDGGASSSAPPRRSSSSLLSAAPDSPSSAWRREAPLGAPLPLHPMQDCTPRSSGGAAAGGFTEPPVLHLASPPASAAQPPAAAPTSLPWQIPTAIPLGLNPYFVSPYPVPAAPGFSSDPEPSPSPSPCDLGHGRERSLTPSLGSRGSVNGVLAAAPQSAAMQPMQPMQPMLAPAAAGLAPAVPPTTAAAWGLDTQACTYYSGGAAPGVAGGGGGDYYCGAAAEEGDDCFQCLVQTLLDHQQQGRRDVPANADSADAGSGSWASSWASKPAGEPMAAAAEDASSLGGGGGGGCIWPDGMSPYRYPLGLLPSAPCASNMAWAPPPQQRAEVAEADRADAPACWAEAGAEAGGMEQAETTQDAGAWAALQTSMPQQAEAPVVTLGLSVEDYGIIYGGGGAQGFW</sequence>
<evidence type="ECO:0000256" key="1">
    <source>
        <dbReference type="SAM" id="MobiDB-lite"/>
    </source>
</evidence>
<evidence type="ECO:0000313" key="3">
    <source>
        <dbReference type="Proteomes" id="UP000612055"/>
    </source>
</evidence>
<protein>
    <submittedName>
        <fullName evidence="2">Uncharacterized protein</fullName>
    </submittedName>
</protein>